<evidence type="ECO:0000256" key="10">
    <source>
        <dbReference type="HAMAP-Rule" id="MF_03125"/>
    </source>
</evidence>
<dbReference type="GO" id="GO:0005737">
    <property type="term" value="C:cytoplasm"/>
    <property type="evidence" value="ECO:0007669"/>
    <property type="project" value="UniProtKB-SubCell"/>
</dbReference>
<comment type="catalytic activity">
    <reaction evidence="10">
        <text>IMP + L-aspartate + GTP = N(6)-(1,2-dicarboxyethyl)-AMP + GDP + phosphate + 2 H(+)</text>
        <dbReference type="Rhea" id="RHEA:15753"/>
        <dbReference type="ChEBI" id="CHEBI:15378"/>
        <dbReference type="ChEBI" id="CHEBI:29991"/>
        <dbReference type="ChEBI" id="CHEBI:37565"/>
        <dbReference type="ChEBI" id="CHEBI:43474"/>
        <dbReference type="ChEBI" id="CHEBI:57567"/>
        <dbReference type="ChEBI" id="CHEBI:58053"/>
        <dbReference type="ChEBI" id="CHEBI:58189"/>
        <dbReference type="EC" id="6.3.4.4"/>
    </reaction>
</comment>
<evidence type="ECO:0000256" key="6">
    <source>
        <dbReference type="ARBA" id="ARBA00022741"/>
    </source>
</evidence>
<evidence type="ECO:0000313" key="12">
    <source>
        <dbReference type="EMBL" id="CCJ31147.1"/>
    </source>
</evidence>
<feature type="binding site" evidence="10">
    <location>
        <position position="337"/>
    </location>
    <ligand>
        <name>IMP</name>
        <dbReference type="ChEBI" id="CHEBI:58053"/>
    </ligand>
</feature>
<keyword evidence="8 10" id="KW-0460">Magnesium</keyword>
<keyword evidence="5 10" id="KW-0479">Metal-binding</keyword>
<dbReference type="FunFam" id="3.90.170.10:FF:000001">
    <property type="entry name" value="Adenylosuccinate synthetase"/>
    <property type="match status" value="1"/>
</dbReference>
<feature type="binding site" evidence="10">
    <location>
        <begin position="447"/>
        <end position="449"/>
    </location>
    <ligand>
        <name>GTP</name>
        <dbReference type="ChEBI" id="CHEBI:37565"/>
    </ligand>
</feature>
<evidence type="ECO:0000256" key="7">
    <source>
        <dbReference type="ARBA" id="ARBA00022755"/>
    </source>
</evidence>
<dbReference type="SUPFAM" id="SSF52540">
    <property type="entry name" value="P-loop containing nucleoside triphosphate hydrolases"/>
    <property type="match status" value="1"/>
</dbReference>
<dbReference type="Pfam" id="PF00709">
    <property type="entry name" value="Adenylsucc_synt"/>
    <property type="match status" value="1"/>
</dbReference>
<dbReference type="GO" id="GO:0005525">
    <property type="term" value="F:GTP binding"/>
    <property type="evidence" value="ECO:0007669"/>
    <property type="project" value="UniProtKB-UniRule"/>
</dbReference>
<evidence type="ECO:0000256" key="2">
    <source>
        <dbReference type="ARBA" id="ARBA00011738"/>
    </source>
</evidence>
<name>L0PFY1_PNEJI</name>
<feature type="active site" evidence="11">
    <location>
        <position position="162"/>
    </location>
</feature>
<dbReference type="FunCoup" id="L0PFY1">
    <property type="interactions" value="370"/>
</dbReference>
<dbReference type="Gene3D" id="3.40.440.10">
    <property type="entry name" value="Adenylosuccinate Synthetase, subunit A, domain 1"/>
    <property type="match status" value="1"/>
</dbReference>
<comment type="caution">
    <text evidence="12">The sequence shown here is derived from an EMBL/GenBank/DDBJ whole genome shotgun (WGS) entry which is preliminary data.</text>
</comment>
<feature type="binding site" evidence="10">
    <location>
        <position position="62"/>
    </location>
    <ligand>
        <name>Mg(2+)</name>
        <dbReference type="ChEBI" id="CHEBI:18420"/>
    </ligand>
</feature>
<dbReference type="EMBL" id="CAKM01000279">
    <property type="protein sequence ID" value="CCJ31147.1"/>
    <property type="molecule type" value="Genomic_DNA"/>
</dbReference>
<dbReference type="PANTHER" id="PTHR11846">
    <property type="entry name" value="ADENYLOSUCCINATE SYNTHETASE"/>
    <property type="match status" value="1"/>
</dbReference>
<dbReference type="VEuPathDB" id="FungiDB:PNEJI1_000150"/>
<dbReference type="NCBIfam" id="TIGR00184">
    <property type="entry name" value="purA"/>
    <property type="match status" value="1"/>
</dbReference>
<dbReference type="UniPathway" id="UPA00075">
    <property type="reaction ID" value="UER00335"/>
</dbReference>
<comment type="similarity">
    <text evidence="10">Belongs to the adenylosuccinate synthetase family.</text>
</comment>
<feature type="binding site" evidence="10">
    <location>
        <position position="339"/>
    </location>
    <ligand>
        <name>GTP</name>
        <dbReference type="ChEBI" id="CHEBI:37565"/>
    </ligand>
</feature>
<reference evidence="12 13" key="1">
    <citation type="journal article" date="2012" name="MBio">
        <title>De novo assembly of the Pneumocystis jirovecii genome from a single bronchoalveolar lavage fluid specimen from a patient.</title>
        <authorList>
            <person name="Cisse O.H."/>
            <person name="Pagni M."/>
            <person name="Hauser P.M."/>
        </authorList>
    </citation>
    <scope>NUCLEOTIDE SEQUENCE [LARGE SCALE GENOMIC DNA]</scope>
    <source>
        <strain evidence="12 13">SE8</strain>
    </source>
</reference>
<dbReference type="Gene3D" id="3.90.170.10">
    <property type="entry name" value="Adenylosuccinate Synthetase, subunit A, domain 3"/>
    <property type="match status" value="1"/>
</dbReference>
<sequence length="458" mass="50989">MLKGSFSPPLSVLADIPQCNSYPWLAVGRRRRLTRIGKGKLVDILSAQADLCARCQGGNNAGHTIFTGKECYQVHIVPSGVVTPGCDNLIGSGVVIHLPSFFSEIDVLETRGIDTKNRIFVSDRAHIVFDYHQEADRLRERELGEHSIGTTGKGIGPAYSSKAERSGIRVHHLYAFGEFERLLRQNVAWHACRYGGSGALVCDVEAELARYRVTVAGQLGRAEQQGYAERLRPHVVDAVYFMQSAIRAEKRVLVEGANALMLDIDYGTYPYVTSSNTSIGGVCTGLGLSPRRIEHIIGVVKAYTTRVGYGPFPTELKDEIGEHLQREGREWGVTTGRRRRCGWLDLVLLRYSDWINGYSCLMVTKLDVLDGLSEIKIGVAYRNEGREVPYVSADLEMLKNVQVEYKTVPGWQKTTRGCKSFEELPKEAQAYIQFIEKFVNVKVAYVGVGPSRDDIIVR</sequence>
<accession>L0PFY1</accession>
<comment type="subcellular location">
    <subcellularLocation>
        <location evidence="10">Cytoplasm</location>
    </subcellularLocation>
</comment>
<dbReference type="GO" id="GO:0004019">
    <property type="term" value="F:adenylosuccinate synthase activity"/>
    <property type="evidence" value="ECO:0007669"/>
    <property type="project" value="UniProtKB-UniRule"/>
</dbReference>
<proteinExistence type="inferred from homology"/>
<dbReference type="Proteomes" id="UP000010422">
    <property type="component" value="Unassembled WGS sequence"/>
</dbReference>
<comment type="function">
    <text evidence="10">Plays an important role in the de novo pathway and in the salvage pathway of purine nucleotide biosynthesis. Catalyzes the first commited step in the biosynthesis of AMP from IMP.</text>
</comment>
<dbReference type="Gene3D" id="1.10.300.10">
    <property type="entry name" value="Adenylosuccinate Synthetase, subunit A, domain 2"/>
    <property type="match status" value="1"/>
</dbReference>
<feature type="binding site" evidence="10">
    <location>
        <position position="165"/>
    </location>
    <ligand>
        <name>IMP</name>
        <dbReference type="ChEBI" id="CHEBI:58053"/>
        <note>ligand shared between dimeric partners</note>
    </ligand>
</feature>
<dbReference type="GO" id="GO:0000287">
    <property type="term" value="F:magnesium ion binding"/>
    <property type="evidence" value="ECO:0007669"/>
    <property type="project" value="UniProtKB-UniRule"/>
</dbReference>
<evidence type="ECO:0000256" key="5">
    <source>
        <dbReference type="ARBA" id="ARBA00022723"/>
    </source>
</evidence>
<evidence type="ECO:0000256" key="3">
    <source>
        <dbReference type="ARBA" id="ARBA00022490"/>
    </source>
</evidence>
<dbReference type="STRING" id="1209962.L0PFY1"/>
<feature type="active site" description="Proton donor" evidence="10">
    <location>
        <position position="63"/>
    </location>
</feature>
<evidence type="ECO:0000256" key="8">
    <source>
        <dbReference type="ARBA" id="ARBA00022842"/>
    </source>
</evidence>
<dbReference type="AlphaFoldDB" id="L0PFY1"/>
<dbReference type="GO" id="GO:0046040">
    <property type="term" value="P:IMP metabolic process"/>
    <property type="evidence" value="ECO:0007669"/>
    <property type="project" value="TreeGrafter"/>
</dbReference>
<organism evidence="13">
    <name type="scientific">Pneumocystis jirovecii</name>
    <name type="common">Human pneumocystis pneumonia agent</name>
    <dbReference type="NCBI Taxonomy" id="42068"/>
    <lineage>
        <taxon>Eukaryota</taxon>
        <taxon>Fungi</taxon>
        <taxon>Dikarya</taxon>
        <taxon>Ascomycota</taxon>
        <taxon>Taphrinomycotina</taxon>
        <taxon>Pneumocystomycetes</taxon>
        <taxon>Pneumocystaceae</taxon>
        <taxon>Pneumocystis</taxon>
    </lineage>
</organism>
<keyword evidence="6 10" id="KW-0547">Nucleotide-binding</keyword>
<feature type="binding site" evidence="10">
    <location>
        <begin position="365"/>
        <end position="367"/>
    </location>
    <ligand>
        <name>GTP</name>
        <dbReference type="ChEBI" id="CHEBI:37565"/>
    </ligand>
</feature>
<feature type="binding site" evidence="10">
    <location>
        <begin position="62"/>
        <end position="64"/>
    </location>
    <ligand>
        <name>GTP</name>
        <dbReference type="ChEBI" id="CHEBI:37565"/>
    </ligand>
</feature>
<evidence type="ECO:0000256" key="9">
    <source>
        <dbReference type="ARBA" id="ARBA00023134"/>
    </source>
</evidence>
<dbReference type="PANTHER" id="PTHR11846:SF0">
    <property type="entry name" value="ADENYLOSUCCINATE SYNTHETASE"/>
    <property type="match status" value="1"/>
</dbReference>
<protein>
    <recommendedName>
        <fullName evidence="10">Adenylosuccinate synthetase</fullName>
        <shortName evidence="10">AMPSase</shortName>
        <shortName evidence="10">AdSS</shortName>
        <ecNumber evidence="10">6.3.4.4</ecNumber>
    </recommendedName>
    <alternativeName>
        <fullName evidence="10">IMP--aspartate ligase</fullName>
    </alternativeName>
</protein>
<dbReference type="InterPro" id="IPR033128">
    <property type="entry name" value="Adenylosuccin_syn_Lys_AS"/>
</dbReference>
<evidence type="ECO:0000256" key="1">
    <source>
        <dbReference type="ARBA" id="ARBA00003779"/>
    </source>
</evidence>
<dbReference type="InterPro" id="IPR042111">
    <property type="entry name" value="Adenylosuccinate_synth_dom3"/>
</dbReference>
<dbReference type="CDD" id="cd03108">
    <property type="entry name" value="AdSS"/>
    <property type="match status" value="1"/>
</dbReference>
<gene>
    <name evidence="12" type="ORF">PNEJI1_000150</name>
</gene>
<comment type="cofactor">
    <cofactor evidence="10">
        <name>Mg(2+)</name>
        <dbReference type="ChEBI" id="CHEBI:18420"/>
    </cofactor>
    <text evidence="10">Binds 1 Mg(2+) ion per subunit.</text>
</comment>
<feature type="binding site" evidence="10">
    <location>
        <position position="151"/>
    </location>
    <ligand>
        <name>IMP</name>
        <dbReference type="ChEBI" id="CHEBI:58053"/>
    </ligand>
</feature>
<dbReference type="HAMAP" id="MF_00011">
    <property type="entry name" value="Adenylosucc_synth"/>
    <property type="match status" value="1"/>
</dbReference>
<keyword evidence="7 10" id="KW-0658">Purine biosynthesis</keyword>
<dbReference type="InParanoid" id="L0PFY1"/>
<dbReference type="InterPro" id="IPR001114">
    <property type="entry name" value="Adenylosuccinate_synthetase"/>
</dbReference>
<evidence type="ECO:0000256" key="4">
    <source>
        <dbReference type="ARBA" id="ARBA00022598"/>
    </source>
</evidence>
<comment type="function">
    <text evidence="1">Plays an important role in the de novo pathway and in the salvage pathway of purine nucleotide biosynthesis. Catalyzes the first committed step in the biosynthesis of AMP from IMP.</text>
</comment>
<dbReference type="EC" id="6.3.4.4" evidence="10"/>
<dbReference type="PROSITE" id="PS00513">
    <property type="entry name" value="ADENYLOSUCCIN_SYN_2"/>
    <property type="match status" value="1"/>
</dbReference>
<dbReference type="GO" id="GO:0044208">
    <property type="term" value="P:'de novo' AMP biosynthetic process"/>
    <property type="evidence" value="ECO:0007669"/>
    <property type="project" value="UniProtKB-UniRule"/>
</dbReference>
<feature type="binding site" evidence="10">
    <location>
        <begin position="333"/>
        <end position="339"/>
    </location>
    <ligand>
        <name>substrate</name>
    </ligand>
</feature>
<feature type="binding site" evidence="10">
    <location>
        <position position="273"/>
    </location>
    <ligand>
        <name>IMP</name>
        <dbReference type="ChEBI" id="CHEBI:58053"/>
    </ligand>
</feature>
<feature type="binding site" evidence="10">
    <location>
        <begin position="60"/>
        <end position="63"/>
    </location>
    <ligand>
        <name>IMP</name>
        <dbReference type="ChEBI" id="CHEBI:58053"/>
    </ligand>
</feature>
<keyword evidence="4 10" id="KW-0436">Ligase</keyword>
<comment type="pathway">
    <text evidence="10">Purine metabolism; AMP biosynthesis via de novo pathway; AMP from IMP: step 1/2.</text>
</comment>
<comment type="subunit">
    <text evidence="2 10">Homodimer.</text>
</comment>
<dbReference type="InterPro" id="IPR042109">
    <property type="entry name" value="Adenylosuccinate_synth_dom1"/>
</dbReference>
<dbReference type="InterPro" id="IPR027417">
    <property type="entry name" value="P-loop_NTPase"/>
</dbReference>
<evidence type="ECO:0000256" key="11">
    <source>
        <dbReference type="PROSITE-ProRule" id="PRU10134"/>
    </source>
</evidence>
<keyword evidence="9 10" id="KW-0342">GTP-binding</keyword>
<feature type="binding site" evidence="10">
    <location>
        <position position="258"/>
    </location>
    <ligand>
        <name>IMP</name>
        <dbReference type="ChEBI" id="CHEBI:58053"/>
    </ligand>
</feature>
<dbReference type="SMART" id="SM00788">
    <property type="entry name" value="Adenylsucc_synt"/>
    <property type="match status" value="1"/>
</dbReference>
<dbReference type="InterPro" id="IPR042110">
    <property type="entry name" value="Adenylosuccinate_synth_dom2"/>
</dbReference>
<evidence type="ECO:0000313" key="13">
    <source>
        <dbReference type="Proteomes" id="UP000010422"/>
    </source>
</evidence>
<keyword evidence="3 10" id="KW-0963">Cytoplasm</keyword>
<dbReference type="FunFam" id="1.10.300.10:FF:000001">
    <property type="entry name" value="Adenylosuccinate synthetase"/>
    <property type="match status" value="1"/>
</dbReference>
<comment type="caution">
    <text evidence="10">Lacks conserved residue(s) required for the propagation of feature annotation.</text>
</comment>
<dbReference type="NCBIfam" id="NF002223">
    <property type="entry name" value="PRK01117.1"/>
    <property type="match status" value="1"/>
</dbReference>